<feature type="transmembrane region" description="Helical" evidence="1">
    <location>
        <begin position="12"/>
        <end position="31"/>
    </location>
</feature>
<reference evidence="2 3" key="1">
    <citation type="journal article" date="2023" name="Microbiol. Spectr.">
        <title>Symbiosis of Carpenter Bees with Uncharacterized Lactic Acid Bacteria Showing NAD Auxotrophy.</title>
        <authorList>
            <person name="Kawasaki S."/>
            <person name="Ozawa K."/>
            <person name="Mori T."/>
            <person name="Yamamoto A."/>
            <person name="Ito M."/>
            <person name="Ohkuma M."/>
            <person name="Sakamoto M."/>
            <person name="Matsutani M."/>
        </authorList>
    </citation>
    <scope>NUCLEOTIDE SEQUENCE [LARGE SCALE GENOMIC DNA]</scope>
    <source>
        <strain evidence="2 3">Kim32-2</strain>
    </source>
</reference>
<keyword evidence="3" id="KW-1185">Reference proteome</keyword>
<accession>A0ABM8BIV8</accession>
<dbReference type="Proteomes" id="UP001321741">
    <property type="component" value="Chromosome"/>
</dbReference>
<name>A0ABM8BIV8_9LACO</name>
<gene>
    <name evidence="2" type="ORF">KIM322_15010</name>
</gene>
<proteinExistence type="predicted"/>
<feature type="transmembrane region" description="Helical" evidence="1">
    <location>
        <begin position="72"/>
        <end position="95"/>
    </location>
</feature>
<protein>
    <submittedName>
        <fullName evidence="2">Uncharacterized protein</fullName>
    </submittedName>
</protein>
<evidence type="ECO:0000313" key="3">
    <source>
        <dbReference type="Proteomes" id="UP001321741"/>
    </source>
</evidence>
<feature type="transmembrane region" description="Helical" evidence="1">
    <location>
        <begin position="37"/>
        <end position="60"/>
    </location>
</feature>
<keyword evidence="1" id="KW-1133">Transmembrane helix</keyword>
<dbReference type="EMBL" id="AP026803">
    <property type="protein sequence ID" value="BDR61240.1"/>
    <property type="molecule type" value="Genomic_DNA"/>
</dbReference>
<organism evidence="2 3">
    <name type="scientific">Lactobacillus xylocopicola</name>
    <dbReference type="NCBI Taxonomy" id="2976676"/>
    <lineage>
        <taxon>Bacteria</taxon>
        <taxon>Bacillati</taxon>
        <taxon>Bacillota</taxon>
        <taxon>Bacilli</taxon>
        <taxon>Lactobacillales</taxon>
        <taxon>Lactobacillaceae</taxon>
        <taxon>Lactobacillus</taxon>
    </lineage>
</organism>
<sequence>MEKQAQRWYNRYSGTLVFFSLAVFISFNSNFFPYTIAGRLCALVWLLAFTFAMFTGEYLVSHVEVTGEVRYLQATLMTSNWLLAAVALVLFTLFFSK</sequence>
<evidence type="ECO:0000256" key="1">
    <source>
        <dbReference type="SAM" id="Phobius"/>
    </source>
</evidence>
<evidence type="ECO:0000313" key="2">
    <source>
        <dbReference type="EMBL" id="BDR61240.1"/>
    </source>
</evidence>
<dbReference type="RefSeq" id="WP_317637459.1">
    <property type="nucleotide sequence ID" value="NZ_AP026803.1"/>
</dbReference>
<keyword evidence="1" id="KW-0472">Membrane</keyword>
<keyword evidence="1" id="KW-0812">Transmembrane</keyword>